<evidence type="ECO:0000313" key="2">
    <source>
        <dbReference type="EMBL" id="KAG0723541.1"/>
    </source>
</evidence>
<dbReference type="Pfam" id="PF25273">
    <property type="entry name" value="DUF7869"/>
    <property type="match status" value="1"/>
</dbReference>
<sequence length="412" mass="47707">MWMSENYTNEEKVSERFYTDIFVKQYNIMFKPPRTDVCNTCAKYETMFSSATDDQAKANVEASRAEHLAIAQVPRDLLRQNEQLAGNGQNPNLKVVCTDLQQTLACPRLSTGIAYYKRKLWLYNFCVYDLNEKQGAMFMWNETVAGRGSDEMASCLLKWLKIKMDQQKQDFLYLRIFCDNCAGQNKNINMMLVALQQVHMKRLFRVEFVFLKSGHSYLPCDRAFGSIEKRIRKRESIATPQDYHEIIRSAVKKKFLVVPMTRDDFFDGKALQNEISRRSTTGFSKACQLVVSQTYPEGYIIKNDYNLEDVAADIIKNRLMKGRSGYTVQLFNLGSVQWACKYPDSRLLTAEKCQDLRVLARLLGEQAKAWFTALLDEQDRLRQRRLCDVAPDPQEEAEEDPDDIVMDYVPVS</sequence>
<reference evidence="2" key="1">
    <citation type="submission" date="2020-07" db="EMBL/GenBank/DDBJ databases">
        <title>The High-quality genome of the commercially important snow crab, Chionoecetes opilio.</title>
        <authorList>
            <person name="Jeong J.-H."/>
            <person name="Ryu S."/>
        </authorList>
    </citation>
    <scope>NUCLEOTIDE SEQUENCE</scope>
    <source>
        <strain evidence="2">MADBK_172401_WGS</strain>
        <tissue evidence="2">Digestive gland</tissue>
    </source>
</reference>
<dbReference type="PANTHER" id="PTHR34415">
    <property type="entry name" value="INTEGRASE CATALYTIC DOMAIN-CONTAINING PROTEIN"/>
    <property type="match status" value="1"/>
</dbReference>
<evidence type="ECO:0000313" key="3">
    <source>
        <dbReference type="Proteomes" id="UP000770661"/>
    </source>
</evidence>
<accession>A0A8J5CWN2</accession>
<name>A0A8J5CWN2_CHIOP</name>
<feature type="domain" description="DUF7869" evidence="1">
    <location>
        <begin position="134"/>
        <end position="260"/>
    </location>
</feature>
<comment type="caution">
    <text evidence="2">The sequence shown here is derived from an EMBL/GenBank/DDBJ whole genome shotgun (WGS) entry which is preliminary data.</text>
</comment>
<dbReference type="PANTHER" id="PTHR34415:SF1">
    <property type="entry name" value="INTEGRASE CATALYTIC DOMAIN-CONTAINING PROTEIN"/>
    <property type="match status" value="1"/>
</dbReference>
<proteinExistence type="predicted"/>
<dbReference type="InterPro" id="IPR057191">
    <property type="entry name" value="DUF7869"/>
</dbReference>
<dbReference type="EMBL" id="JACEEZ010008090">
    <property type="protein sequence ID" value="KAG0723541.1"/>
    <property type="molecule type" value="Genomic_DNA"/>
</dbReference>
<dbReference type="OrthoDB" id="6779410at2759"/>
<organism evidence="2 3">
    <name type="scientific">Chionoecetes opilio</name>
    <name type="common">Atlantic snow crab</name>
    <name type="synonym">Cancer opilio</name>
    <dbReference type="NCBI Taxonomy" id="41210"/>
    <lineage>
        <taxon>Eukaryota</taxon>
        <taxon>Metazoa</taxon>
        <taxon>Ecdysozoa</taxon>
        <taxon>Arthropoda</taxon>
        <taxon>Crustacea</taxon>
        <taxon>Multicrustacea</taxon>
        <taxon>Malacostraca</taxon>
        <taxon>Eumalacostraca</taxon>
        <taxon>Eucarida</taxon>
        <taxon>Decapoda</taxon>
        <taxon>Pleocyemata</taxon>
        <taxon>Brachyura</taxon>
        <taxon>Eubrachyura</taxon>
        <taxon>Majoidea</taxon>
        <taxon>Majidae</taxon>
        <taxon>Chionoecetes</taxon>
    </lineage>
</organism>
<evidence type="ECO:0000259" key="1">
    <source>
        <dbReference type="Pfam" id="PF25273"/>
    </source>
</evidence>
<dbReference type="Proteomes" id="UP000770661">
    <property type="component" value="Unassembled WGS sequence"/>
</dbReference>
<dbReference type="AlphaFoldDB" id="A0A8J5CWN2"/>
<protein>
    <recommendedName>
        <fullName evidence="1">DUF7869 domain-containing protein</fullName>
    </recommendedName>
</protein>
<gene>
    <name evidence="2" type="ORF">GWK47_042478</name>
</gene>
<keyword evidence="3" id="KW-1185">Reference proteome</keyword>